<feature type="chain" id="PRO_5004655816" evidence="3">
    <location>
        <begin position="18"/>
        <end position="127"/>
    </location>
</feature>
<sequence>MFSKLIVFSAVVALTLAGTTPVPIISQSQNVDPDGSFQWAYQSGDGTVQEQAGKVVLLRSGEDAETVQGSASWVDPEGNPHQLSYVADEGGYRPQSADLPIGPPLPPLIAKALKWIQEHPSSESPEV</sequence>
<proteinExistence type="predicted"/>
<dbReference type="PROSITE" id="PS51155">
    <property type="entry name" value="CHIT_BIND_RR_2"/>
    <property type="match status" value="1"/>
</dbReference>
<reference evidence="4 5" key="1">
    <citation type="journal article" date="2013" name="Genome Biol.">
        <title>Draft genome of the mountain pine beetle, Dendroctonus ponderosae Hopkins, a major forest pest.</title>
        <authorList>
            <person name="Keeling C.I."/>
            <person name="Yuen M.M."/>
            <person name="Liao N.Y."/>
            <person name="Docking T.R."/>
            <person name="Chan S.K."/>
            <person name="Taylor G.A."/>
            <person name="Palmquist D.L."/>
            <person name="Jackman S.D."/>
            <person name="Nguyen A."/>
            <person name="Li M."/>
            <person name="Henderson H."/>
            <person name="Janes J.K."/>
            <person name="Zhao Y."/>
            <person name="Pandoh P."/>
            <person name="Moore R."/>
            <person name="Sperling F.A."/>
            <person name="Huber D.P."/>
            <person name="Birol I."/>
            <person name="Jones S.J."/>
            <person name="Bohlmann J."/>
        </authorList>
    </citation>
    <scope>NUCLEOTIDE SEQUENCE</scope>
</reference>
<dbReference type="InterPro" id="IPR000618">
    <property type="entry name" value="Insect_cuticle"/>
</dbReference>
<dbReference type="PROSITE" id="PS00233">
    <property type="entry name" value="CHIT_BIND_RR_1"/>
    <property type="match status" value="1"/>
</dbReference>
<dbReference type="EMBL" id="KB630756">
    <property type="protein sequence ID" value="ERL83841.1"/>
    <property type="molecule type" value="Genomic_DNA"/>
</dbReference>
<dbReference type="GO" id="GO:0008010">
    <property type="term" value="F:structural constituent of chitin-based larval cuticle"/>
    <property type="evidence" value="ECO:0007669"/>
    <property type="project" value="TreeGrafter"/>
</dbReference>
<dbReference type="InterPro" id="IPR031311">
    <property type="entry name" value="CHIT_BIND_RR_consensus"/>
</dbReference>
<protein>
    <submittedName>
        <fullName evidence="4">Uncharacterized protein</fullName>
    </submittedName>
</protein>
<evidence type="ECO:0000313" key="4">
    <source>
        <dbReference type="EMBL" id="ERL83841.1"/>
    </source>
</evidence>
<evidence type="ECO:0000256" key="2">
    <source>
        <dbReference type="PROSITE-ProRule" id="PRU00497"/>
    </source>
</evidence>
<dbReference type="AlphaFoldDB" id="U4TZV8"/>
<evidence type="ECO:0000256" key="1">
    <source>
        <dbReference type="ARBA" id="ARBA00022460"/>
    </source>
</evidence>
<evidence type="ECO:0000313" key="5">
    <source>
        <dbReference type="Proteomes" id="UP000030742"/>
    </source>
</evidence>
<keyword evidence="3" id="KW-0732">Signal</keyword>
<dbReference type="InterPro" id="IPR050468">
    <property type="entry name" value="Cuticle_Struct_Prot"/>
</dbReference>
<dbReference type="GO" id="GO:0062129">
    <property type="term" value="C:chitin-based extracellular matrix"/>
    <property type="evidence" value="ECO:0007669"/>
    <property type="project" value="TreeGrafter"/>
</dbReference>
<dbReference type="OrthoDB" id="6372059at2759"/>
<name>U4TZV8_DENPD</name>
<keyword evidence="1 2" id="KW-0193">Cuticle</keyword>
<dbReference type="STRING" id="77166.U4TZV8"/>
<organism evidence="4 5">
    <name type="scientific">Dendroctonus ponderosae</name>
    <name type="common">Mountain pine beetle</name>
    <dbReference type="NCBI Taxonomy" id="77166"/>
    <lineage>
        <taxon>Eukaryota</taxon>
        <taxon>Metazoa</taxon>
        <taxon>Ecdysozoa</taxon>
        <taxon>Arthropoda</taxon>
        <taxon>Hexapoda</taxon>
        <taxon>Insecta</taxon>
        <taxon>Pterygota</taxon>
        <taxon>Neoptera</taxon>
        <taxon>Endopterygota</taxon>
        <taxon>Coleoptera</taxon>
        <taxon>Polyphaga</taxon>
        <taxon>Cucujiformia</taxon>
        <taxon>Curculionidae</taxon>
        <taxon>Scolytinae</taxon>
        <taxon>Dendroctonus</taxon>
    </lineage>
</organism>
<accession>U4TZV8</accession>
<gene>
    <name evidence="4" type="ORF">D910_01099</name>
</gene>
<evidence type="ECO:0000256" key="3">
    <source>
        <dbReference type="SAM" id="SignalP"/>
    </source>
</evidence>
<dbReference type="PRINTS" id="PR00947">
    <property type="entry name" value="CUTICLE"/>
</dbReference>
<dbReference type="PANTHER" id="PTHR10380:SF173">
    <property type="entry name" value="CUTICULAR PROTEIN 47EF, ISOFORM C-RELATED"/>
    <property type="match status" value="1"/>
</dbReference>
<feature type="signal peptide" evidence="3">
    <location>
        <begin position="1"/>
        <end position="17"/>
    </location>
</feature>
<dbReference type="PANTHER" id="PTHR10380">
    <property type="entry name" value="CUTICLE PROTEIN"/>
    <property type="match status" value="1"/>
</dbReference>
<dbReference type="Pfam" id="PF00379">
    <property type="entry name" value="Chitin_bind_4"/>
    <property type="match status" value="1"/>
</dbReference>
<dbReference type="Proteomes" id="UP000030742">
    <property type="component" value="Unassembled WGS sequence"/>
</dbReference>